<dbReference type="InterPro" id="IPR029025">
    <property type="entry name" value="T3SS_substrate_exporter_C"/>
</dbReference>
<comment type="similarity">
    <text evidence="2">Belongs to the type III secretion exporter family.</text>
</comment>
<dbReference type="EMBL" id="AM180252">
    <property type="protein sequence ID" value="CAJ54605.1"/>
    <property type="molecule type" value="Genomic_DNA"/>
</dbReference>
<evidence type="ECO:0000256" key="5">
    <source>
        <dbReference type="ARBA" id="ARBA00022989"/>
    </source>
</evidence>
<dbReference type="GO" id="GO:0005886">
    <property type="term" value="C:plasma membrane"/>
    <property type="evidence" value="ECO:0007669"/>
    <property type="project" value="UniProtKB-SubCell"/>
</dbReference>
<evidence type="ECO:0000256" key="6">
    <source>
        <dbReference type="ARBA" id="ARBA00023026"/>
    </source>
</evidence>
<organism evidence="10 11">
    <name type="scientific">Lawsonia intracellularis (strain PHE/MN1-00)</name>
    <dbReference type="NCBI Taxonomy" id="363253"/>
    <lineage>
        <taxon>Bacteria</taxon>
        <taxon>Pseudomonadati</taxon>
        <taxon>Thermodesulfobacteriota</taxon>
        <taxon>Desulfovibrionia</taxon>
        <taxon>Desulfovibrionales</taxon>
        <taxon>Desulfovibrionaceae</taxon>
        <taxon>Lawsonia</taxon>
    </lineage>
</organism>
<dbReference type="SMR" id="Q1MQX2"/>
<evidence type="ECO:0000256" key="7">
    <source>
        <dbReference type="ARBA" id="ARBA00023136"/>
    </source>
</evidence>
<feature type="transmembrane region" description="Helical" evidence="9">
    <location>
        <begin position="190"/>
        <end position="208"/>
    </location>
</feature>
<keyword evidence="6" id="KW-0843">Virulence</keyword>
<comment type="subcellular location">
    <subcellularLocation>
        <location evidence="1">Cell membrane</location>
        <topology evidence="1">Multi-pass membrane protein</topology>
    </subcellularLocation>
</comment>
<dbReference type="GO" id="GO:0009306">
    <property type="term" value="P:protein secretion"/>
    <property type="evidence" value="ECO:0007669"/>
    <property type="project" value="InterPro"/>
</dbReference>
<feature type="compositionally biased region" description="Basic and acidic residues" evidence="8">
    <location>
        <begin position="1"/>
        <end position="10"/>
    </location>
</feature>
<feature type="transmembrane region" description="Helical" evidence="9">
    <location>
        <begin position="32"/>
        <end position="53"/>
    </location>
</feature>
<name>Q1MQX2_LAWIP</name>
<dbReference type="OrthoDB" id="9807950at2"/>
<feature type="compositionally biased region" description="Basic and acidic residues" evidence="8">
    <location>
        <begin position="16"/>
        <end position="25"/>
    </location>
</feature>
<dbReference type="SUPFAM" id="SSF160544">
    <property type="entry name" value="EscU C-terminal domain-like"/>
    <property type="match status" value="1"/>
</dbReference>
<keyword evidence="4 9" id="KW-0812">Transmembrane</keyword>
<gene>
    <name evidence="10" type="primary">yscU</name>
    <name evidence="10" type="ordered locus">LI0551</name>
</gene>
<evidence type="ECO:0000256" key="2">
    <source>
        <dbReference type="ARBA" id="ARBA00010690"/>
    </source>
</evidence>
<evidence type="ECO:0000256" key="1">
    <source>
        <dbReference type="ARBA" id="ARBA00004651"/>
    </source>
</evidence>
<evidence type="ECO:0000256" key="8">
    <source>
        <dbReference type="SAM" id="MobiDB-lite"/>
    </source>
</evidence>
<proteinExistence type="inferred from homology"/>
<dbReference type="HOGENOM" id="CLU_041013_1_3_7"/>
<dbReference type="STRING" id="363253.LI0551"/>
<protein>
    <submittedName>
        <fullName evidence="10">Translocation protein in type III secretion</fullName>
    </submittedName>
</protein>
<dbReference type="PRINTS" id="PR00950">
    <property type="entry name" value="TYPE3IMSPROT"/>
</dbReference>
<dbReference type="AlphaFoldDB" id="Q1MQX2"/>
<keyword evidence="7 9" id="KW-0472">Membrane</keyword>
<feature type="region of interest" description="Disordered" evidence="8">
    <location>
        <begin position="1"/>
        <end position="26"/>
    </location>
</feature>
<dbReference type="eggNOG" id="COG1377">
    <property type="taxonomic scope" value="Bacteria"/>
</dbReference>
<sequence length="360" mass="40411">MSGDSGDKTEPPTPKKLREAREQGDVAKSQDVAAAMTMFGASLYFIGMWQDVFSNLLNLIELPTKFIHLPFEEALPATISGIASIAFSILIPIIATLMFLAVAADLMQIGVLFSVKSAIPKLDNLNPKKWFSKVFSIKNLGEFVKNILKVSVLTITVWIILSNYIKELFAIASGNIWSLWYILGSVLRDLTLSVSMVFSVIACIDFMFQKWQYNKRQMMSKQEIKQEYKDMEGDPLIKGKRKQLHQEMAMQNPVNKVRKAKVVVVNPIHYAIAIDYEKGRTLLPVILAKGEGLLAQRMVAVAQEEGIPVMQNIPLAHSLFMDGIEDSYIPRNLIAPVAEVLRWVNSLNKNMIHKPISNDT</sequence>
<reference evidence="10 11" key="1">
    <citation type="submission" date="2005-11" db="EMBL/GenBank/DDBJ databases">
        <title>The complete genome sequence of Lawsonia intracellularis: the causative agent of proliferative enteropathy.</title>
        <authorList>
            <person name="Kaur K."/>
            <person name="Zhang Q."/>
            <person name="Beckler D."/>
            <person name="Munir S."/>
            <person name="Li L."/>
            <person name="Kinsley K."/>
            <person name="Herron L."/>
            <person name="Peterson A."/>
            <person name="May B."/>
            <person name="Singh S."/>
            <person name="Gebhart C."/>
            <person name="Kapur V."/>
        </authorList>
    </citation>
    <scope>NUCLEOTIDE SEQUENCE [LARGE SCALE GENOMIC DNA]</scope>
    <source>
        <strain evidence="10 11">PHE/MN1-00</strain>
    </source>
</reference>
<dbReference type="PANTHER" id="PTHR30531">
    <property type="entry name" value="FLAGELLAR BIOSYNTHETIC PROTEIN FLHB"/>
    <property type="match status" value="1"/>
</dbReference>
<dbReference type="Proteomes" id="UP000002430">
    <property type="component" value="Chromosome"/>
</dbReference>
<evidence type="ECO:0000256" key="4">
    <source>
        <dbReference type="ARBA" id="ARBA00022692"/>
    </source>
</evidence>
<feature type="transmembrane region" description="Helical" evidence="9">
    <location>
        <begin position="74"/>
        <end position="104"/>
    </location>
</feature>
<keyword evidence="3" id="KW-1003">Cell membrane</keyword>
<evidence type="ECO:0000313" key="10">
    <source>
        <dbReference type="EMBL" id="CAJ54605.1"/>
    </source>
</evidence>
<keyword evidence="5 9" id="KW-1133">Transmembrane helix</keyword>
<dbReference type="RefSeq" id="WP_011526634.1">
    <property type="nucleotide sequence ID" value="NC_008011.1"/>
</dbReference>
<dbReference type="InterPro" id="IPR006307">
    <property type="entry name" value="BsaZ-like"/>
</dbReference>
<dbReference type="Pfam" id="PF01312">
    <property type="entry name" value="Bac_export_2"/>
    <property type="match status" value="1"/>
</dbReference>
<feature type="transmembrane region" description="Helical" evidence="9">
    <location>
        <begin position="143"/>
        <end position="161"/>
    </location>
</feature>
<dbReference type="KEGG" id="lip:LI0551"/>
<dbReference type="PANTHER" id="PTHR30531:SF14">
    <property type="entry name" value="SURFACE PRESENTATION OF ANTIGENS PROTEIN SPAS"/>
    <property type="match status" value="1"/>
</dbReference>
<accession>Q1MQX2</accession>
<dbReference type="Gene3D" id="3.40.1690.10">
    <property type="entry name" value="secretion proteins EscU"/>
    <property type="match status" value="1"/>
</dbReference>
<dbReference type="MEROPS" id="N06.001"/>
<evidence type="ECO:0000313" key="11">
    <source>
        <dbReference type="Proteomes" id="UP000002430"/>
    </source>
</evidence>
<dbReference type="InterPro" id="IPR006135">
    <property type="entry name" value="T3SS_substrate_exporter"/>
</dbReference>
<evidence type="ECO:0000256" key="9">
    <source>
        <dbReference type="SAM" id="Phobius"/>
    </source>
</evidence>
<keyword evidence="11" id="KW-1185">Reference proteome</keyword>
<dbReference type="NCBIfam" id="TIGR01404">
    <property type="entry name" value="FlhB_rel_III"/>
    <property type="match status" value="1"/>
</dbReference>
<evidence type="ECO:0000256" key="3">
    <source>
        <dbReference type="ARBA" id="ARBA00022475"/>
    </source>
</evidence>